<keyword evidence="3" id="KW-1185">Reference proteome</keyword>
<accession>A0A380A941</accession>
<proteinExistence type="predicted"/>
<accession>A0A3G4US05</accession>
<evidence type="ECO:0000313" key="2">
    <source>
        <dbReference type="EMBL" id="SUI75846.1"/>
    </source>
</evidence>
<dbReference type="InterPro" id="IPR005182">
    <property type="entry name" value="YdbS-like_PH"/>
</dbReference>
<dbReference type="RefSeq" id="WP_109248354.1">
    <property type="nucleotide sequence ID" value="NZ_AP024609.1"/>
</dbReference>
<gene>
    <name evidence="2" type="ORF">NCTC10738_02412</name>
</gene>
<dbReference type="AlphaFoldDB" id="A0A380A941"/>
<evidence type="ECO:0000259" key="1">
    <source>
        <dbReference type="Pfam" id="PF03703"/>
    </source>
</evidence>
<reference evidence="2 3" key="1">
    <citation type="submission" date="2018-06" db="EMBL/GenBank/DDBJ databases">
        <authorList>
            <consortium name="Pathogen Informatics"/>
            <person name="Doyle S."/>
        </authorList>
    </citation>
    <scope>NUCLEOTIDE SEQUENCE [LARGE SCALE GENOMIC DNA]</scope>
    <source>
        <strain evidence="2 3">NCTC10738</strain>
    </source>
</reference>
<sequence>MDTRSPHSPLPQQQWLGFDSQPLTPLSPRYRQQLLWQNLLLMALVILLLVPALLLSAKLSGLGVIISVTLALLLLGFKTWLNQKQAEAMAYGVCEYGILLREGLWWQSHTAMPASRLQHVSLSQGPLQRHFGLTSLRCYSAGSSAAEVSLPGLDIEVAEALRQHLLSLAGKDGGETSTETPN</sequence>
<dbReference type="PANTHER" id="PTHR34473">
    <property type="entry name" value="UPF0699 TRANSMEMBRANE PROTEIN YDBS"/>
    <property type="match status" value="1"/>
</dbReference>
<dbReference type="EMBL" id="UGYO01000001">
    <property type="protein sequence ID" value="SUI75846.1"/>
    <property type="molecule type" value="Genomic_DNA"/>
</dbReference>
<organism evidence="2 3">
    <name type="scientific">Shewanella algae</name>
    <dbReference type="NCBI Taxonomy" id="38313"/>
    <lineage>
        <taxon>Bacteria</taxon>
        <taxon>Pseudomonadati</taxon>
        <taxon>Pseudomonadota</taxon>
        <taxon>Gammaproteobacteria</taxon>
        <taxon>Alteromonadales</taxon>
        <taxon>Shewanellaceae</taxon>
        <taxon>Shewanella</taxon>
    </lineage>
</organism>
<dbReference type="PANTHER" id="PTHR34473:SF2">
    <property type="entry name" value="UPF0699 TRANSMEMBRANE PROTEIN YDBT"/>
    <property type="match status" value="1"/>
</dbReference>
<feature type="domain" description="YdbS-like PH" evidence="1">
    <location>
        <begin position="97"/>
        <end position="165"/>
    </location>
</feature>
<evidence type="ECO:0000313" key="3">
    <source>
        <dbReference type="Proteomes" id="UP000254069"/>
    </source>
</evidence>
<dbReference type="Proteomes" id="UP000254069">
    <property type="component" value="Unassembled WGS sequence"/>
</dbReference>
<protein>
    <submittedName>
        <fullName evidence="2">Bacterial membrane flanked domain</fullName>
    </submittedName>
</protein>
<name>A0A380A941_9GAMM</name>
<dbReference type="Pfam" id="PF03703">
    <property type="entry name" value="bPH_2"/>
    <property type="match status" value="1"/>
</dbReference>
<dbReference type="KEGG" id="salg:BS332_03555"/>